<evidence type="ECO:0000313" key="1">
    <source>
        <dbReference type="EMBL" id="EFP01596.1"/>
    </source>
</evidence>
<organism evidence="2">
    <name type="scientific">Caenorhabditis remanei</name>
    <name type="common">Caenorhabditis vulgaris</name>
    <dbReference type="NCBI Taxonomy" id="31234"/>
    <lineage>
        <taxon>Eukaryota</taxon>
        <taxon>Metazoa</taxon>
        <taxon>Ecdysozoa</taxon>
        <taxon>Nematoda</taxon>
        <taxon>Chromadorea</taxon>
        <taxon>Rhabditida</taxon>
        <taxon>Rhabditina</taxon>
        <taxon>Rhabditomorpha</taxon>
        <taxon>Rhabditoidea</taxon>
        <taxon>Rhabditidae</taxon>
        <taxon>Peloderinae</taxon>
        <taxon>Caenorhabditis</taxon>
    </lineage>
</organism>
<accession>E3NK28</accession>
<dbReference type="InParanoid" id="E3NK28"/>
<reference evidence="1" key="1">
    <citation type="submission" date="2007-07" db="EMBL/GenBank/DDBJ databases">
        <title>PCAP assembly of the Caenorhabditis remanei genome.</title>
        <authorList>
            <consortium name="The Caenorhabditis remanei Sequencing Consortium"/>
            <person name="Wilson R.K."/>
        </authorList>
    </citation>
    <scope>NUCLEOTIDE SEQUENCE [LARGE SCALE GENOMIC DNA]</scope>
    <source>
        <strain evidence="1">PB4641</strain>
    </source>
</reference>
<dbReference type="EMBL" id="DS268776">
    <property type="protein sequence ID" value="EFP01596.1"/>
    <property type="molecule type" value="Genomic_DNA"/>
</dbReference>
<protein>
    <submittedName>
        <fullName evidence="1">Uncharacterized protein</fullName>
    </submittedName>
</protein>
<keyword evidence="2" id="KW-1185">Reference proteome</keyword>
<dbReference type="AlphaFoldDB" id="E3NK28"/>
<proteinExistence type="predicted"/>
<gene>
    <name evidence="1" type="ORF">CRE_30242</name>
</gene>
<dbReference type="HOGENOM" id="CLU_2796408_0_0_1"/>
<evidence type="ECO:0000313" key="2">
    <source>
        <dbReference type="Proteomes" id="UP000008281"/>
    </source>
</evidence>
<dbReference type="Proteomes" id="UP000008281">
    <property type="component" value="Unassembled WGS sequence"/>
</dbReference>
<sequence length="68" mass="7405">MNRKQHPDDTGQQMLKGTDNTCVQDAQDVSVLITIHQITDAHQPSHVTTATAAADTAEVFADNDHMFA</sequence>
<name>E3NK28_CAERE</name>